<dbReference type="EMBL" id="MCFD01000002">
    <property type="protein sequence ID" value="ORX73333.1"/>
    <property type="molecule type" value="Genomic_DNA"/>
</dbReference>
<evidence type="ECO:0000313" key="4">
    <source>
        <dbReference type="Proteomes" id="UP000193922"/>
    </source>
</evidence>
<keyword evidence="2" id="KW-0732">Signal</keyword>
<dbReference type="RefSeq" id="XP_040746673.1">
    <property type="nucleotide sequence ID" value="XM_040885346.1"/>
</dbReference>
<evidence type="ECO:0000256" key="1">
    <source>
        <dbReference type="SAM" id="MobiDB-lite"/>
    </source>
</evidence>
<feature type="region of interest" description="Disordered" evidence="1">
    <location>
        <begin position="259"/>
        <end position="301"/>
    </location>
</feature>
<organism evidence="3 4">
    <name type="scientific">Linderina pennispora</name>
    <dbReference type="NCBI Taxonomy" id="61395"/>
    <lineage>
        <taxon>Eukaryota</taxon>
        <taxon>Fungi</taxon>
        <taxon>Fungi incertae sedis</taxon>
        <taxon>Zoopagomycota</taxon>
        <taxon>Kickxellomycotina</taxon>
        <taxon>Kickxellomycetes</taxon>
        <taxon>Kickxellales</taxon>
        <taxon>Kickxellaceae</taxon>
        <taxon>Linderina</taxon>
    </lineage>
</organism>
<keyword evidence="4" id="KW-1185">Reference proteome</keyword>
<evidence type="ECO:0000256" key="2">
    <source>
        <dbReference type="SAM" id="SignalP"/>
    </source>
</evidence>
<name>A0A1Y1WIK8_9FUNG</name>
<dbReference type="InterPro" id="IPR009003">
    <property type="entry name" value="Peptidase_S1_PA"/>
</dbReference>
<protein>
    <recommendedName>
        <fullName evidence="5">Peptidase S1 domain-containing protein</fullName>
    </recommendedName>
</protein>
<dbReference type="OrthoDB" id="5585802at2759"/>
<sequence length="385" mass="41910">MNIKGAASALSLLFLTTNALNSPLVKRETTVAQINKFHGGVLLIDGKQTSCELALLSNRQAFVSASCINLDKRSEVDDITRYQAALDAGGSPPNKEIVNIDKIVVNPQYQKDNYVSNLAIVFFNSQSKEKWTTPSSRNGTAQQSQTAAKIDEGCEEASVQYASNRDDLWCSTATIPSPVNGTCAVPYGVVYGLVKSDIAFTALYSHSAVYGNNSCGSATSFHYYIVLANFLEWANTVVTESDPNILKHWRDCCWSMQTPTSTVSTTSTGNDDSDDDGLLSVESSSATNGSQQTGDAQASHSSDTLKKGQIHCYGFALFFLYKRWQRHKKTVSWDPNRESATMRAMALDLGQPEIPTSSIPAGARPPTYVSTDGEEFTFFSFARKG</sequence>
<comment type="caution">
    <text evidence="3">The sequence shown here is derived from an EMBL/GenBank/DDBJ whole genome shotgun (WGS) entry which is preliminary data.</text>
</comment>
<feature type="chain" id="PRO_5012033543" description="Peptidase S1 domain-containing protein" evidence="2">
    <location>
        <begin position="20"/>
        <end position="385"/>
    </location>
</feature>
<reference evidence="3 4" key="1">
    <citation type="submission" date="2016-07" db="EMBL/GenBank/DDBJ databases">
        <title>Pervasive Adenine N6-methylation of Active Genes in Fungi.</title>
        <authorList>
            <consortium name="DOE Joint Genome Institute"/>
            <person name="Mondo S.J."/>
            <person name="Dannebaum R.O."/>
            <person name="Kuo R.C."/>
            <person name="Labutti K."/>
            <person name="Haridas S."/>
            <person name="Kuo A."/>
            <person name="Salamov A."/>
            <person name="Ahrendt S.R."/>
            <person name="Lipzen A."/>
            <person name="Sullivan W."/>
            <person name="Andreopoulos W.B."/>
            <person name="Clum A."/>
            <person name="Lindquist E."/>
            <person name="Daum C."/>
            <person name="Ramamoorthy G.K."/>
            <person name="Gryganskyi A."/>
            <person name="Culley D."/>
            <person name="Magnuson J.K."/>
            <person name="James T.Y."/>
            <person name="O'Malley M.A."/>
            <person name="Stajich J.E."/>
            <person name="Spatafora J.W."/>
            <person name="Visel A."/>
            <person name="Grigoriev I.V."/>
        </authorList>
    </citation>
    <scope>NUCLEOTIDE SEQUENCE [LARGE SCALE GENOMIC DNA]</scope>
    <source>
        <strain evidence="3 4">ATCC 12442</strain>
    </source>
</reference>
<feature type="compositionally biased region" description="Low complexity" evidence="1">
    <location>
        <begin position="260"/>
        <end position="270"/>
    </location>
</feature>
<gene>
    <name evidence="3" type="ORF">DL89DRAFT_255433</name>
</gene>
<proteinExistence type="predicted"/>
<feature type="signal peptide" evidence="2">
    <location>
        <begin position="1"/>
        <end position="19"/>
    </location>
</feature>
<dbReference type="AlphaFoldDB" id="A0A1Y1WIK8"/>
<dbReference type="GeneID" id="63801994"/>
<accession>A0A1Y1WIK8</accession>
<feature type="compositionally biased region" description="Polar residues" evidence="1">
    <location>
        <begin position="286"/>
        <end position="301"/>
    </location>
</feature>
<dbReference type="Proteomes" id="UP000193922">
    <property type="component" value="Unassembled WGS sequence"/>
</dbReference>
<dbReference type="SUPFAM" id="SSF50494">
    <property type="entry name" value="Trypsin-like serine proteases"/>
    <property type="match status" value="1"/>
</dbReference>
<evidence type="ECO:0008006" key="5">
    <source>
        <dbReference type="Google" id="ProtNLM"/>
    </source>
</evidence>
<evidence type="ECO:0000313" key="3">
    <source>
        <dbReference type="EMBL" id="ORX73333.1"/>
    </source>
</evidence>